<dbReference type="Proteomes" id="UP000224915">
    <property type="component" value="Unassembled WGS sequence"/>
</dbReference>
<proteinExistence type="predicted"/>
<organism evidence="4 5">
    <name type="scientific">Serinibacter salmoneus</name>
    <dbReference type="NCBI Taxonomy" id="556530"/>
    <lineage>
        <taxon>Bacteria</taxon>
        <taxon>Bacillati</taxon>
        <taxon>Actinomycetota</taxon>
        <taxon>Actinomycetes</taxon>
        <taxon>Micrococcales</taxon>
        <taxon>Beutenbergiaceae</taxon>
        <taxon>Serinibacter</taxon>
    </lineage>
</organism>
<gene>
    <name evidence="4" type="ORF">ATL40_2508</name>
</gene>
<feature type="domain" description="G5" evidence="3">
    <location>
        <begin position="151"/>
        <end position="231"/>
    </location>
</feature>
<evidence type="ECO:0000313" key="5">
    <source>
        <dbReference type="Proteomes" id="UP000224915"/>
    </source>
</evidence>
<dbReference type="InterPro" id="IPR011098">
    <property type="entry name" value="G5_dom"/>
</dbReference>
<dbReference type="AlphaFoldDB" id="A0A2A9D2K6"/>
<dbReference type="InterPro" id="IPR007137">
    <property type="entry name" value="DUF348"/>
</dbReference>
<comment type="caution">
    <text evidence="4">The sequence shown here is derived from an EMBL/GenBank/DDBJ whole genome shotgun (WGS) entry which is preliminary data.</text>
</comment>
<evidence type="ECO:0000256" key="1">
    <source>
        <dbReference type="ARBA" id="ARBA00022729"/>
    </source>
</evidence>
<feature type="region of interest" description="Disordered" evidence="2">
    <location>
        <begin position="232"/>
        <end position="265"/>
    </location>
</feature>
<dbReference type="PROSITE" id="PS51109">
    <property type="entry name" value="G5"/>
    <property type="match status" value="1"/>
</dbReference>
<keyword evidence="5" id="KW-1185">Reference proteome</keyword>
<accession>A0A2A9D2K6</accession>
<dbReference type="Pfam" id="PF07501">
    <property type="entry name" value="G5"/>
    <property type="match status" value="1"/>
</dbReference>
<name>A0A2A9D2K6_9MICO</name>
<dbReference type="EMBL" id="PDJD01000001">
    <property type="protein sequence ID" value="PFG20893.1"/>
    <property type="molecule type" value="Genomic_DNA"/>
</dbReference>
<dbReference type="RefSeq" id="WP_169925976.1">
    <property type="nucleotide sequence ID" value="NZ_PDJD01000001.1"/>
</dbReference>
<keyword evidence="1" id="KW-0732">Signal</keyword>
<evidence type="ECO:0000259" key="3">
    <source>
        <dbReference type="PROSITE" id="PS51109"/>
    </source>
</evidence>
<protein>
    <submittedName>
        <fullName evidence="4">Uncharacterized protein DUF348</fullName>
    </submittedName>
</protein>
<dbReference type="Pfam" id="PF03990">
    <property type="entry name" value="DUF348"/>
    <property type="match status" value="1"/>
</dbReference>
<sequence length="360" mass="36891">MTDRRSVRKGVLGAGVLTALVAATGGVVVASTLEEGSLSSLWAADEPAVSEADEAADVRTSSLDIPLDNPALAEEDVVALSAASRSEARAALADGEGVALSVQVDGETHQVVTDAETLAAALEEAGIAVGWDDTVSHALDAAPEDGAEVTIGRASTEYVTEQVITEYDTEERETDDLLVGETRVVQKGFDGDARITSQVLTVDGKEVSRTQVMSAEATAAVTEIIEVGTREPAPVVASGSSSSSSSSSSGSSSSGSSGSSGSSASAPTSAQYTLSQFMSAGVINWGGYKFTYYSQQVLPGGGLDIPGRHVNAGGYVADGDGYIVLANGAPKGTIINTPFGYQGKVYDRGTYGNHYDVYIR</sequence>
<dbReference type="Gene3D" id="2.20.230.10">
    <property type="entry name" value="Resuscitation-promoting factor rpfb"/>
    <property type="match status" value="1"/>
</dbReference>
<feature type="compositionally biased region" description="Low complexity" evidence="2">
    <location>
        <begin position="237"/>
        <end position="265"/>
    </location>
</feature>
<evidence type="ECO:0000313" key="4">
    <source>
        <dbReference type="EMBL" id="PFG20893.1"/>
    </source>
</evidence>
<evidence type="ECO:0000256" key="2">
    <source>
        <dbReference type="SAM" id="MobiDB-lite"/>
    </source>
</evidence>
<dbReference type="SMART" id="SM01208">
    <property type="entry name" value="G5"/>
    <property type="match status" value="1"/>
</dbReference>
<reference evidence="4 5" key="1">
    <citation type="submission" date="2017-10" db="EMBL/GenBank/DDBJ databases">
        <title>Sequencing the genomes of 1000 actinobacteria strains.</title>
        <authorList>
            <person name="Klenk H.-P."/>
        </authorList>
    </citation>
    <scope>NUCLEOTIDE SEQUENCE [LARGE SCALE GENOMIC DNA]</scope>
    <source>
        <strain evidence="4 5">DSM 21801</strain>
    </source>
</reference>